<reference evidence="1 2" key="1">
    <citation type="submission" date="2018-01" db="EMBL/GenBank/DDBJ databases">
        <title>Cryobacterium sp. nov., from glaciers in China.</title>
        <authorList>
            <person name="Liu Q."/>
            <person name="Xin Y.-H."/>
        </authorList>
    </citation>
    <scope>NUCLEOTIDE SEQUENCE [LARGE SCALE GENOMIC DNA]</scope>
    <source>
        <strain evidence="1 2">TMN-42</strain>
    </source>
</reference>
<dbReference type="Proteomes" id="UP000237340">
    <property type="component" value="Unassembled WGS sequence"/>
</dbReference>
<proteinExistence type="predicted"/>
<accession>A0A2S3ZBL8</accession>
<keyword evidence="2" id="KW-1185">Reference proteome</keyword>
<protein>
    <submittedName>
        <fullName evidence="1">Uncharacterized protein</fullName>
    </submittedName>
</protein>
<sequence>MAVEDHRQSVATGMCEALFVAFPDVRWYNSALSENSGPLFQSIHAKHPERRYPVIATPNGRYPVSVRVG</sequence>
<dbReference type="AlphaFoldDB" id="A0A2S3ZBL8"/>
<dbReference type="EMBL" id="PPXD01000024">
    <property type="protein sequence ID" value="POH63033.1"/>
    <property type="molecule type" value="Genomic_DNA"/>
</dbReference>
<evidence type="ECO:0000313" key="2">
    <source>
        <dbReference type="Proteomes" id="UP000237340"/>
    </source>
</evidence>
<comment type="caution">
    <text evidence="1">The sequence shown here is derived from an EMBL/GenBank/DDBJ whole genome shotgun (WGS) entry which is preliminary data.</text>
</comment>
<evidence type="ECO:0000313" key="1">
    <source>
        <dbReference type="EMBL" id="POH63033.1"/>
    </source>
</evidence>
<organism evidence="1 2">
    <name type="scientific">Cryobacterium zongtaii</name>
    <dbReference type="NCBI Taxonomy" id="1259217"/>
    <lineage>
        <taxon>Bacteria</taxon>
        <taxon>Bacillati</taxon>
        <taxon>Actinomycetota</taxon>
        <taxon>Actinomycetes</taxon>
        <taxon>Micrococcales</taxon>
        <taxon>Microbacteriaceae</taxon>
        <taxon>Cryobacterium</taxon>
    </lineage>
</organism>
<gene>
    <name evidence="1" type="ORF">C3B61_15290</name>
</gene>
<name>A0A2S3ZBL8_9MICO</name>